<keyword evidence="1" id="KW-1133">Transmembrane helix</keyword>
<feature type="domain" description="Guanylate cyclase" evidence="2">
    <location>
        <begin position="419"/>
        <end position="551"/>
    </location>
</feature>
<dbReference type="EMBL" id="FWFR01000006">
    <property type="protein sequence ID" value="SLN77160.1"/>
    <property type="molecule type" value="Genomic_DNA"/>
</dbReference>
<dbReference type="OrthoDB" id="9762462at2"/>
<gene>
    <name evidence="3" type="primary">cyaA_18</name>
    <name evidence="3" type="ORF">OCH7691_04311</name>
</gene>
<evidence type="ECO:0000313" key="4">
    <source>
        <dbReference type="Proteomes" id="UP000193200"/>
    </source>
</evidence>
<evidence type="ECO:0000256" key="1">
    <source>
        <dbReference type="SAM" id="Phobius"/>
    </source>
</evidence>
<dbReference type="GO" id="GO:0006171">
    <property type="term" value="P:cAMP biosynthetic process"/>
    <property type="evidence" value="ECO:0007669"/>
    <property type="project" value="TreeGrafter"/>
</dbReference>
<dbReference type="InterPro" id="IPR029787">
    <property type="entry name" value="Nucleotide_cyclase"/>
</dbReference>
<dbReference type="GO" id="GO:0004016">
    <property type="term" value="F:adenylate cyclase activity"/>
    <property type="evidence" value="ECO:0007669"/>
    <property type="project" value="UniProtKB-EC"/>
</dbReference>
<dbReference type="InterPro" id="IPR050697">
    <property type="entry name" value="Adenylyl/Guanylyl_Cyclase_3/4"/>
</dbReference>
<dbReference type="PROSITE" id="PS51257">
    <property type="entry name" value="PROKAR_LIPOPROTEIN"/>
    <property type="match status" value="1"/>
</dbReference>
<dbReference type="EC" id="4.6.1.1" evidence="3"/>
<dbReference type="SMART" id="SM00044">
    <property type="entry name" value="CYCc"/>
    <property type="match status" value="1"/>
</dbReference>
<dbReference type="Pfam" id="PF05226">
    <property type="entry name" value="CHASE2"/>
    <property type="match status" value="1"/>
</dbReference>
<keyword evidence="1" id="KW-0812">Transmembrane</keyword>
<sequence>MAAGTRRKRESKEWLALLLIGAGCAVAATVGPNLFGFVERTENYVADRMQGTLGRSEPLDERIVVVTITEDTLAAFPYRSPVNRDFLADLVEALEAREVAGIAIDILFDQRTLSGVDERLRSVLTGASVPIVVATGDSKAGLTDAQLAFQRDYLDGILTGYAELSQAGDGKVRDLPLRFVVDGTEVDGLALALARSLGFEPSEEPRRLAYRQGPGPDAAAFAAYDAAWVVRRNDDGSWVLPADWFAGRAVFIGADQPQSDRHGTPFGADFQSHTREMPGVLIHAHAFAQMIDGRRLPLASTFLRAVVCTLAVLFGMILVHWRINIAGRLALVVIGGPTLVTGVAILVFYYGGLLLPVVAPSAGLLLGSFLKEAYERGRQWKQRQTIRRAFTAFVPPEIVQELEEDPDRLAVHGEKREMTFIFTDVAGFTTLSESTRPRFLVPLLNSYLDGMSQIVLKHGGTIDKFVGDAVVAFFGAPKPMENHQQRALACALEMDEFAERFREEQRQKGITFGHTRIGLHAGEATVGNFGGEKRFDYTAIGDVVNTAARLEGMNKYFGTRILVSSAVADCASGYVFRPVGDVVAMGKETGITVCEPLSGERAGDPSVERYARAFALLIDNDVTAAKAAFTELHHIYGQDGLIAFHHRRLQKGEGGARVVMEGK</sequence>
<dbReference type="PANTHER" id="PTHR43081">
    <property type="entry name" value="ADENYLATE CYCLASE, TERMINAL-DIFFERENTIATION SPECIFIC-RELATED"/>
    <property type="match status" value="1"/>
</dbReference>
<dbReference type="GO" id="GO:0035556">
    <property type="term" value="P:intracellular signal transduction"/>
    <property type="evidence" value="ECO:0007669"/>
    <property type="project" value="InterPro"/>
</dbReference>
<keyword evidence="1" id="KW-0472">Membrane</keyword>
<dbReference type="Proteomes" id="UP000193200">
    <property type="component" value="Unassembled WGS sequence"/>
</dbReference>
<feature type="transmembrane region" description="Helical" evidence="1">
    <location>
        <begin position="302"/>
        <end position="321"/>
    </location>
</feature>
<proteinExistence type="predicted"/>
<dbReference type="Pfam" id="PF00211">
    <property type="entry name" value="Guanylate_cyc"/>
    <property type="match status" value="1"/>
</dbReference>
<accession>A0A1Y5U526</accession>
<dbReference type="InParanoid" id="A0A1Y5U526"/>
<dbReference type="InterPro" id="IPR001054">
    <property type="entry name" value="A/G_cyclase"/>
</dbReference>
<reference evidence="3 4" key="1">
    <citation type="submission" date="2017-03" db="EMBL/GenBank/DDBJ databases">
        <authorList>
            <person name="Afonso C.L."/>
            <person name="Miller P.J."/>
            <person name="Scott M.A."/>
            <person name="Spackman E."/>
            <person name="Goraichik I."/>
            <person name="Dimitrov K.M."/>
            <person name="Suarez D.L."/>
            <person name="Swayne D.E."/>
        </authorList>
    </citation>
    <scope>NUCLEOTIDE SEQUENCE [LARGE SCALE GENOMIC DNA]</scope>
    <source>
        <strain evidence="3 4">CECT 7691</strain>
    </source>
</reference>
<evidence type="ECO:0000313" key="3">
    <source>
        <dbReference type="EMBL" id="SLN77160.1"/>
    </source>
</evidence>
<keyword evidence="3" id="KW-0456">Lyase</keyword>
<protein>
    <submittedName>
        <fullName evidence="3">Adenylate cyclase 1</fullName>
        <ecNumber evidence="3">4.6.1.1</ecNumber>
    </submittedName>
</protein>
<dbReference type="InterPro" id="IPR007890">
    <property type="entry name" value="CHASE2"/>
</dbReference>
<dbReference type="Gene3D" id="3.30.70.1230">
    <property type="entry name" value="Nucleotide cyclase"/>
    <property type="match status" value="1"/>
</dbReference>
<dbReference type="SUPFAM" id="SSF55073">
    <property type="entry name" value="Nucleotide cyclase"/>
    <property type="match status" value="1"/>
</dbReference>
<dbReference type="SMART" id="SM01080">
    <property type="entry name" value="CHASE2"/>
    <property type="match status" value="1"/>
</dbReference>
<feature type="transmembrane region" description="Helical" evidence="1">
    <location>
        <begin position="328"/>
        <end position="351"/>
    </location>
</feature>
<dbReference type="PROSITE" id="PS50125">
    <property type="entry name" value="GUANYLATE_CYCLASE_2"/>
    <property type="match status" value="1"/>
</dbReference>
<dbReference type="PANTHER" id="PTHR43081:SF1">
    <property type="entry name" value="ADENYLATE CYCLASE, TERMINAL-DIFFERENTIATION SPECIFIC"/>
    <property type="match status" value="1"/>
</dbReference>
<dbReference type="AlphaFoldDB" id="A0A1Y5U526"/>
<name>A0A1Y5U526_9PROT</name>
<keyword evidence="4" id="KW-1185">Reference proteome</keyword>
<organism evidence="3 4">
    <name type="scientific">Oceanibacterium hippocampi</name>
    <dbReference type="NCBI Taxonomy" id="745714"/>
    <lineage>
        <taxon>Bacteria</taxon>
        <taxon>Pseudomonadati</taxon>
        <taxon>Pseudomonadota</taxon>
        <taxon>Alphaproteobacteria</taxon>
        <taxon>Sneathiellales</taxon>
        <taxon>Sneathiellaceae</taxon>
        <taxon>Oceanibacterium</taxon>
    </lineage>
</organism>
<dbReference type="CDD" id="cd07302">
    <property type="entry name" value="CHD"/>
    <property type="match status" value="1"/>
</dbReference>
<evidence type="ECO:0000259" key="2">
    <source>
        <dbReference type="PROSITE" id="PS50125"/>
    </source>
</evidence>
<dbReference type="RefSeq" id="WP_085885645.1">
    <property type="nucleotide sequence ID" value="NZ_FWFR01000006.1"/>
</dbReference>